<dbReference type="PRINTS" id="PR00038">
    <property type="entry name" value="HTHLUXR"/>
</dbReference>
<dbReference type="GO" id="GO:0005524">
    <property type="term" value="F:ATP binding"/>
    <property type="evidence" value="ECO:0007669"/>
    <property type="project" value="UniProtKB-KW"/>
</dbReference>
<sequence>MAKRAKNKAFSQRKQLTNAAGSKPLSLRGRAAEVALIDQLLDRIDDGGSTLVFSGAPGIGKSALLEEAKSRARQRDITVLTMTGVLAEVHLPFAGLEQALRPLMKQTKSLAPHQRSALLNAFGMRDDATSPDIWLVALATLTLLTGGATKERFLLVADDAQWLDQATREVLSFVSRRLSSDSIVLLLAAREGCDVSFGDIGALHHVISALDHADAADLLEAKAPGLSDDLRSRFLREAAGNPLALVELPRGFRADNDHDIPWLPLTERLERSFSSRLSELPDVTRTLLQIAAENDGISLHEIMHACGVLLARDVDIADLSPAVSAKLIDFDGVEVRFQHPLVRSAIHQVTDHATRQRVHAALAAVIEDQDRQLWHRAAATIGPDDELAAEYDQMAERAQRRRAVSTAIQTLQIAAKLSSTAGARRERLLQAAELAADIGQPDLLEQLLRGAEVDESDKLGAVRVAWCRELSQTSLACDLGKILLLVDIADQAHVLGAKDLAINLLWRAAQRCWWSNADADVCARILAAADRLGLPDLDPRYIAIAAYAEPLRQGSNVYAKLASVSHKGAGDPYVARILGSTANVIGAFDLGGSLLAAASEELRKQGRISDLARVLFAQAWAEMETGDWVGAMREAEESVRFAEETGSPLWAAAAIVVKAKVAGMQGNLEQSEAYATDAERLALSIGASFLLAMLQLARGVAAIGAGRHAEAFEHLRRMFTPADPAFSTGLQFFALADFVEAAVNSNQSQIARDVISEIERVSAPGPVPWLETMLCYAKALLAANEDAEQSFLKGLGPAAKNWPFLRARILLGYGAWLRRQRRSVGARAPLREARDIFDALGALPWGARAREELRASGEASLRRSEQIWENLTPQELHIAQLAAQGLSNKMIGARLYLSHRTIGYHLLRVFSKTGISSRSGLASILSTAGNAVS</sequence>
<dbReference type="AlphaFoldDB" id="K8PFN2"/>
<evidence type="ECO:0000313" key="4">
    <source>
        <dbReference type="EMBL" id="EKS37183.1"/>
    </source>
</evidence>
<reference evidence="4 5" key="1">
    <citation type="submission" date="2012-04" db="EMBL/GenBank/DDBJ databases">
        <title>The Genome Sequence of Afipia broomeae ATCC 49717.</title>
        <authorList>
            <consortium name="The Broad Institute Genome Sequencing Platform"/>
            <person name="Earl A."/>
            <person name="Ward D."/>
            <person name="Feldgarden M."/>
            <person name="Gevers D."/>
            <person name="Huys G."/>
            <person name="Walker B."/>
            <person name="Young S.K."/>
            <person name="Zeng Q."/>
            <person name="Gargeya S."/>
            <person name="Fitzgerald M."/>
            <person name="Haas B."/>
            <person name="Abouelleil A."/>
            <person name="Alvarado L."/>
            <person name="Arachchi H.M."/>
            <person name="Berlin A."/>
            <person name="Chapman S.B."/>
            <person name="Goldberg J."/>
            <person name="Griggs A."/>
            <person name="Gujja S."/>
            <person name="Hansen M."/>
            <person name="Howarth C."/>
            <person name="Imamovic A."/>
            <person name="Larimer J."/>
            <person name="McCowen C."/>
            <person name="Montmayeur A."/>
            <person name="Murphy C."/>
            <person name="Neiman D."/>
            <person name="Pearson M."/>
            <person name="Priest M."/>
            <person name="Roberts A."/>
            <person name="Saif S."/>
            <person name="Shea T."/>
            <person name="Sisk P."/>
            <person name="Sykes S."/>
            <person name="Wortman J."/>
            <person name="Nusbaum C."/>
            <person name="Birren B."/>
        </authorList>
    </citation>
    <scope>NUCLEOTIDE SEQUENCE [LARGE SCALE GENOMIC DNA]</scope>
    <source>
        <strain evidence="4 5">ATCC 49717</strain>
    </source>
</reference>
<dbReference type="GO" id="GO:0003677">
    <property type="term" value="F:DNA binding"/>
    <property type="evidence" value="ECO:0007669"/>
    <property type="project" value="InterPro"/>
</dbReference>
<dbReference type="InterPro" id="IPR000792">
    <property type="entry name" value="Tscrpt_reg_LuxR_C"/>
</dbReference>
<dbReference type="PANTHER" id="PTHR16305:SF35">
    <property type="entry name" value="TRANSCRIPTIONAL ACTIVATOR DOMAIN"/>
    <property type="match status" value="1"/>
</dbReference>
<dbReference type="PATRIC" id="fig|883078.3.peg.3723"/>
<protein>
    <recommendedName>
        <fullName evidence="3">HTH luxR-type domain-containing protein</fullName>
    </recommendedName>
</protein>
<keyword evidence="5" id="KW-1185">Reference proteome</keyword>
<dbReference type="InterPro" id="IPR016032">
    <property type="entry name" value="Sig_transdc_resp-reg_C-effctor"/>
</dbReference>
<dbReference type="SUPFAM" id="SSF46894">
    <property type="entry name" value="C-terminal effector domain of the bipartite response regulators"/>
    <property type="match status" value="1"/>
</dbReference>
<dbReference type="Pfam" id="PF13191">
    <property type="entry name" value="AAA_16"/>
    <property type="match status" value="1"/>
</dbReference>
<keyword evidence="2" id="KW-0067">ATP-binding</keyword>
<gene>
    <name evidence="4" type="ORF">HMPREF9695_03601</name>
</gene>
<dbReference type="HOGENOM" id="CLU_006850_4_1_5"/>
<dbReference type="GO" id="GO:0006355">
    <property type="term" value="P:regulation of DNA-templated transcription"/>
    <property type="evidence" value="ECO:0007669"/>
    <property type="project" value="InterPro"/>
</dbReference>
<evidence type="ECO:0000256" key="1">
    <source>
        <dbReference type="ARBA" id="ARBA00022741"/>
    </source>
</evidence>
<dbReference type="SMART" id="SM00421">
    <property type="entry name" value="HTH_LUXR"/>
    <property type="match status" value="1"/>
</dbReference>
<evidence type="ECO:0000259" key="3">
    <source>
        <dbReference type="PROSITE" id="PS50043"/>
    </source>
</evidence>
<dbReference type="CDD" id="cd06170">
    <property type="entry name" value="LuxR_C_like"/>
    <property type="match status" value="1"/>
</dbReference>
<dbReference type="GO" id="GO:0004016">
    <property type="term" value="F:adenylate cyclase activity"/>
    <property type="evidence" value="ECO:0007669"/>
    <property type="project" value="TreeGrafter"/>
</dbReference>
<dbReference type="PROSITE" id="PS00622">
    <property type="entry name" value="HTH_LUXR_1"/>
    <property type="match status" value="1"/>
</dbReference>
<dbReference type="EMBL" id="AGWX01000004">
    <property type="protein sequence ID" value="EKS37183.1"/>
    <property type="molecule type" value="Genomic_DNA"/>
</dbReference>
<dbReference type="Gene3D" id="1.25.40.10">
    <property type="entry name" value="Tetratricopeptide repeat domain"/>
    <property type="match status" value="1"/>
</dbReference>
<organism evidence="4 5">
    <name type="scientific">Afipia broomeae ATCC 49717</name>
    <dbReference type="NCBI Taxonomy" id="883078"/>
    <lineage>
        <taxon>Bacteria</taxon>
        <taxon>Pseudomonadati</taxon>
        <taxon>Pseudomonadota</taxon>
        <taxon>Alphaproteobacteria</taxon>
        <taxon>Hyphomicrobiales</taxon>
        <taxon>Nitrobacteraceae</taxon>
        <taxon>Afipia</taxon>
    </lineage>
</organism>
<feature type="domain" description="HTH luxR-type" evidence="3">
    <location>
        <begin position="864"/>
        <end position="929"/>
    </location>
</feature>
<dbReference type="PROSITE" id="PS50043">
    <property type="entry name" value="HTH_LUXR_2"/>
    <property type="match status" value="1"/>
</dbReference>
<comment type="caution">
    <text evidence="4">The sequence shown here is derived from an EMBL/GenBank/DDBJ whole genome shotgun (WGS) entry which is preliminary data.</text>
</comment>
<dbReference type="InterPro" id="IPR041664">
    <property type="entry name" value="AAA_16"/>
</dbReference>
<dbReference type="Pfam" id="PF00196">
    <property type="entry name" value="GerE"/>
    <property type="match status" value="1"/>
</dbReference>
<dbReference type="eggNOG" id="COG2197">
    <property type="taxonomic scope" value="Bacteria"/>
</dbReference>
<dbReference type="InterPro" id="IPR011990">
    <property type="entry name" value="TPR-like_helical_dom_sf"/>
</dbReference>
<dbReference type="GO" id="GO:0005737">
    <property type="term" value="C:cytoplasm"/>
    <property type="evidence" value="ECO:0007669"/>
    <property type="project" value="TreeGrafter"/>
</dbReference>
<dbReference type="SUPFAM" id="SSF52540">
    <property type="entry name" value="P-loop containing nucleoside triphosphate hydrolases"/>
    <property type="match status" value="1"/>
</dbReference>
<evidence type="ECO:0000313" key="5">
    <source>
        <dbReference type="Proteomes" id="UP000001096"/>
    </source>
</evidence>
<name>K8PFN2_9BRAD</name>
<keyword evidence="1" id="KW-0547">Nucleotide-binding</keyword>
<dbReference type="Gene3D" id="1.10.10.10">
    <property type="entry name" value="Winged helix-like DNA-binding domain superfamily/Winged helix DNA-binding domain"/>
    <property type="match status" value="1"/>
</dbReference>
<evidence type="ECO:0000256" key="2">
    <source>
        <dbReference type="ARBA" id="ARBA00022840"/>
    </source>
</evidence>
<dbReference type="Proteomes" id="UP000001096">
    <property type="component" value="Unassembled WGS sequence"/>
</dbReference>
<accession>K8PFN2</accession>
<proteinExistence type="predicted"/>
<dbReference type="InterPro" id="IPR036388">
    <property type="entry name" value="WH-like_DNA-bd_sf"/>
</dbReference>
<dbReference type="RefSeq" id="WP_006022313.1">
    <property type="nucleotide sequence ID" value="NZ_KB375283.1"/>
</dbReference>
<dbReference type="InterPro" id="IPR027417">
    <property type="entry name" value="P-loop_NTPase"/>
</dbReference>
<dbReference type="SUPFAM" id="SSF48452">
    <property type="entry name" value="TPR-like"/>
    <property type="match status" value="1"/>
</dbReference>
<dbReference type="PANTHER" id="PTHR16305">
    <property type="entry name" value="TESTICULAR SOLUBLE ADENYLYL CYCLASE"/>
    <property type="match status" value="1"/>
</dbReference>